<dbReference type="GO" id="GO:0003676">
    <property type="term" value="F:nucleic acid binding"/>
    <property type="evidence" value="ECO:0007669"/>
    <property type="project" value="InterPro"/>
</dbReference>
<dbReference type="PANTHER" id="PTHR47326">
    <property type="entry name" value="TRANSPOSABLE ELEMENT TC3 TRANSPOSASE-LIKE PROTEIN"/>
    <property type="match status" value="1"/>
</dbReference>
<dbReference type="InterPro" id="IPR036397">
    <property type="entry name" value="RNaseH_sf"/>
</dbReference>
<accession>A0A9J6EJ38</accession>
<gene>
    <name evidence="1" type="ORF">HPB51_024652</name>
</gene>
<proteinExistence type="predicted"/>
<evidence type="ECO:0000313" key="1">
    <source>
        <dbReference type="EMBL" id="KAH8034473.1"/>
    </source>
</evidence>
<dbReference type="PANTHER" id="PTHR47326:SF1">
    <property type="entry name" value="HTH PSQ-TYPE DOMAIN-CONTAINING PROTEIN"/>
    <property type="match status" value="1"/>
</dbReference>
<name>A0A9J6EJ38_RHIMP</name>
<sequence length="273" mass="29729">MVCRTVERSLAATGEELRLSSGDGTDVARVMLHEAKSKGACTASLGKKVVCEAKSVEPPSDFANTPVGRALASVPAVARAKNRLGRRFKEQWIGHARTTFWPSRSPDLSSLDFSLWGDVEYRVYASEPSDDDDMKDRITSVCESIPAEVVRRVIELTREWFKLFVAAQASEQVVNITAPKFKEVIVNFGDIDFGVDALLVGAPDSGLASLGIGAIKLACLSKHLNDRRLCGLTGMGLEGPGRADLYLGAVRLADIERAWTVQLDPDHRWLAMA</sequence>
<comment type="caution">
    <text evidence="1">The sequence shown here is derived from an EMBL/GenBank/DDBJ whole genome shotgun (WGS) entry which is preliminary data.</text>
</comment>
<reference evidence="1" key="2">
    <citation type="submission" date="2021-09" db="EMBL/GenBank/DDBJ databases">
        <authorList>
            <person name="Jia N."/>
            <person name="Wang J."/>
            <person name="Shi W."/>
            <person name="Du L."/>
            <person name="Sun Y."/>
            <person name="Zhan W."/>
            <person name="Jiang J."/>
            <person name="Wang Q."/>
            <person name="Zhang B."/>
            <person name="Ji P."/>
            <person name="Sakyi L.B."/>
            <person name="Cui X."/>
            <person name="Yuan T."/>
            <person name="Jiang B."/>
            <person name="Yang W."/>
            <person name="Lam T.T.-Y."/>
            <person name="Chang Q."/>
            <person name="Ding S."/>
            <person name="Wang X."/>
            <person name="Zhu J."/>
            <person name="Ruan X."/>
            <person name="Zhao L."/>
            <person name="Wei J."/>
            <person name="Que T."/>
            <person name="Du C."/>
            <person name="Cheng J."/>
            <person name="Dai P."/>
            <person name="Han X."/>
            <person name="Huang E."/>
            <person name="Gao Y."/>
            <person name="Liu J."/>
            <person name="Shao H."/>
            <person name="Ye R."/>
            <person name="Li L."/>
            <person name="Wei W."/>
            <person name="Wang X."/>
            <person name="Wang C."/>
            <person name="Huo Q."/>
            <person name="Li W."/>
            <person name="Guo W."/>
            <person name="Chen H."/>
            <person name="Chen S."/>
            <person name="Zhou L."/>
            <person name="Zhou L."/>
            <person name="Ni X."/>
            <person name="Tian J."/>
            <person name="Zhou Y."/>
            <person name="Sheng Y."/>
            <person name="Liu T."/>
            <person name="Pan Y."/>
            <person name="Xia L."/>
            <person name="Li J."/>
            <person name="Zhao F."/>
            <person name="Cao W."/>
        </authorList>
    </citation>
    <scope>NUCLEOTIDE SEQUENCE</scope>
    <source>
        <strain evidence="1">Rmic-2018</strain>
        <tissue evidence="1">Larvae</tissue>
    </source>
</reference>
<dbReference type="AlphaFoldDB" id="A0A9J6EJ38"/>
<dbReference type="EMBL" id="JABSTU010000004">
    <property type="protein sequence ID" value="KAH8034473.1"/>
    <property type="molecule type" value="Genomic_DNA"/>
</dbReference>
<dbReference type="Gene3D" id="3.30.420.10">
    <property type="entry name" value="Ribonuclease H-like superfamily/Ribonuclease H"/>
    <property type="match status" value="1"/>
</dbReference>
<keyword evidence="2" id="KW-1185">Reference proteome</keyword>
<organism evidence="1 2">
    <name type="scientific">Rhipicephalus microplus</name>
    <name type="common">Cattle tick</name>
    <name type="synonym">Boophilus microplus</name>
    <dbReference type="NCBI Taxonomy" id="6941"/>
    <lineage>
        <taxon>Eukaryota</taxon>
        <taxon>Metazoa</taxon>
        <taxon>Ecdysozoa</taxon>
        <taxon>Arthropoda</taxon>
        <taxon>Chelicerata</taxon>
        <taxon>Arachnida</taxon>
        <taxon>Acari</taxon>
        <taxon>Parasitiformes</taxon>
        <taxon>Ixodida</taxon>
        <taxon>Ixodoidea</taxon>
        <taxon>Ixodidae</taxon>
        <taxon>Rhipicephalinae</taxon>
        <taxon>Rhipicephalus</taxon>
        <taxon>Boophilus</taxon>
    </lineage>
</organism>
<evidence type="ECO:0000313" key="2">
    <source>
        <dbReference type="Proteomes" id="UP000821866"/>
    </source>
</evidence>
<reference evidence="1" key="1">
    <citation type="journal article" date="2020" name="Cell">
        <title>Large-Scale Comparative Analyses of Tick Genomes Elucidate Their Genetic Diversity and Vector Capacities.</title>
        <authorList>
            <consortium name="Tick Genome and Microbiome Consortium (TIGMIC)"/>
            <person name="Jia N."/>
            <person name="Wang J."/>
            <person name="Shi W."/>
            <person name="Du L."/>
            <person name="Sun Y."/>
            <person name="Zhan W."/>
            <person name="Jiang J.F."/>
            <person name="Wang Q."/>
            <person name="Zhang B."/>
            <person name="Ji P."/>
            <person name="Bell-Sakyi L."/>
            <person name="Cui X.M."/>
            <person name="Yuan T.T."/>
            <person name="Jiang B.G."/>
            <person name="Yang W.F."/>
            <person name="Lam T.T."/>
            <person name="Chang Q.C."/>
            <person name="Ding S.J."/>
            <person name="Wang X.J."/>
            <person name="Zhu J.G."/>
            <person name="Ruan X.D."/>
            <person name="Zhao L."/>
            <person name="Wei J.T."/>
            <person name="Ye R.Z."/>
            <person name="Que T.C."/>
            <person name="Du C.H."/>
            <person name="Zhou Y.H."/>
            <person name="Cheng J.X."/>
            <person name="Dai P.F."/>
            <person name="Guo W.B."/>
            <person name="Han X.H."/>
            <person name="Huang E.J."/>
            <person name="Li L.F."/>
            <person name="Wei W."/>
            <person name="Gao Y.C."/>
            <person name="Liu J.Z."/>
            <person name="Shao H.Z."/>
            <person name="Wang X."/>
            <person name="Wang C.C."/>
            <person name="Yang T.C."/>
            <person name="Huo Q.B."/>
            <person name="Li W."/>
            <person name="Chen H.Y."/>
            <person name="Chen S.E."/>
            <person name="Zhou L.G."/>
            <person name="Ni X.B."/>
            <person name="Tian J.H."/>
            <person name="Sheng Y."/>
            <person name="Liu T."/>
            <person name="Pan Y.S."/>
            <person name="Xia L.Y."/>
            <person name="Li J."/>
            <person name="Zhao F."/>
            <person name="Cao W.C."/>
        </authorList>
    </citation>
    <scope>NUCLEOTIDE SEQUENCE</scope>
    <source>
        <strain evidence="1">Rmic-2018</strain>
    </source>
</reference>
<dbReference type="Proteomes" id="UP000821866">
    <property type="component" value="Chromosome 2"/>
</dbReference>
<protein>
    <submittedName>
        <fullName evidence="1">Uncharacterized protein</fullName>
    </submittedName>
</protein>